<sequence length="55" mass="6120">GLRSVLFCPEIPILIWICSPKKGEDALLFAKNKWLVAHPDSGLEEQGAWMGLKGR</sequence>
<name>K1SBX7_9ZZZZ</name>
<feature type="non-terminal residue" evidence="1">
    <location>
        <position position="1"/>
    </location>
</feature>
<evidence type="ECO:0000313" key="1">
    <source>
        <dbReference type="EMBL" id="EKC52939.1"/>
    </source>
</evidence>
<protein>
    <submittedName>
        <fullName evidence="1">Uncharacterized protein</fullName>
    </submittedName>
</protein>
<organism evidence="1">
    <name type="scientific">human gut metagenome</name>
    <dbReference type="NCBI Taxonomy" id="408170"/>
    <lineage>
        <taxon>unclassified sequences</taxon>
        <taxon>metagenomes</taxon>
        <taxon>organismal metagenomes</taxon>
    </lineage>
</organism>
<dbReference type="AlphaFoldDB" id="K1SBX7"/>
<proteinExistence type="predicted"/>
<dbReference type="Pfam" id="PF16161">
    <property type="entry name" value="DUF4867"/>
    <property type="match status" value="1"/>
</dbReference>
<reference evidence="1" key="1">
    <citation type="journal article" date="2013" name="Environ. Microbiol.">
        <title>Microbiota from the distal guts of lean and obese adolescents exhibit partial functional redundancy besides clear differences in community structure.</title>
        <authorList>
            <person name="Ferrer M."/>
            <person name="Ruiz A."/>
            <person name="Lanza F."/>
            <person name="Haange S.B."/>
            <person name="Oberbach A."/>
            <person name="Till H."/>
            <person name="Bargiela R."/>
            <person name="Campoy C."/>
            <person name="Segura M.T."/>
            <person name="Richter M."/>
            <person name="von Bergen M."/>
            <person name="Seifert J."/>
            <person name="Suarez A."/>
        </authorList>
    </citation>
    <scope>NUCLEOTIDE SEQUENCE</scope>
</reference>
<dbReference type="InterPro" id="IPR032358">
    <property type="entry name" value="DUF4867"/>
</dbReference>
<gene>
    <name evidence="1" type="ORF">LEA_16631</name>
</gene>
<comment type="caution">
    <text evidence="1">The sequence shown here is derived from an EMBL/GenBank/DDBJ whole genome shotgun (WGS) entry which is preliminary data.</text>
</comment>
<dbReference type="EMBL" id="AJWY01011372">
    <property type="protein sequence ID" value="EKC52939.1"/>
    <property type="molecule type" value="Genomic_DNA"/>
</dbReference>
<accession>K1SBX7</accession>